<reference evidence="1 2" key="1">
    <citation type="journal article" date="2015" name="Nature">
        <title>rRNA introns, odd ribosomes, and small enigmatic genomes across a large radiation of phyla.</title>
        <authorList>
            <person name="Brown C.T."/>
            <person name="Hug L.A."/>
            <person name="Thomas B.C."/>
            <person name="Sharon I."/>
            <person name="Castelle C.J."/>
            <person name="Singh A."/>
            <person name="Wilkins M.J."/>
            <person name="Williams K.H."/>
            <person name="Banfield J.F."/>
        </authorList>
    </citation>
    <scope>NUCLEOTIDE SEQUENCE [LARGE SCALE GENOMIC DNA]</scope>
</reference>
<comment type="caution">
    <text evidence="1">The sequence shown here is derived from an EMBL/GenBank/DDBJ whole genome shotgun (WGS) entry which is preliminary data.</text>
</comment>
<evidence type="ECO:0000313" key="1">
    <source>
        <dbReference type="EMBL" id="KKU87528.1"/>
    </source>
</evidence>
<accession>A0A0G1WB28</accession>
<sequence>MSEQMVSIKGFDKAKVLAALYNGARAQGAGFIHYDPTPMGEEEARELLQGATYFDYLKGRVMKVDLSGDEIDPWGYDRDNGDGAVAEIVAALRHTDDVNPEEVELRHKEGTRDAAIYVEEHVDDMTHSTVPIVKLGLGDLAHLIKPKIKEVLDETDEDA</sequence>
<name>A0A0G1WB28_9BACT</name>
<gene>
    <name evidence="1" type="ORF">UY16_C0025G0006</name>
</gene>
<evidence type="ECO:0000313" key="2">
    <source>
        <dbReference type="Proteomes" id="UP000034739"/>
    </source>
</evidence>
<dbReference type="AlphaFoldDB" id="A0A0G1WB28"/>
<dbReference type="Proteomes" id="UP000034739">
    <property type="component" value="Unassembled WGS sequence"/>
</dbReference>
<dbReference type="EMBL" id="LCOY01000025">
    <property type="protein sequence ID" value="KKU87528.1"/>
    <property type="molecule type" value="Genomic_DNA"/>
</dbReference>
<organism evidence="1 2">
    <name type="scientific">Candidatus Gottesmanbacteria bacterium GW2011_GWA2_47_9</name>
    <dbReference type="NCBI Taxonomy" id="1618445"/>
    <lineage>
        <taxon>Bacteria</taxon>
        <taxon>Candidatus Gottesmaniibacteriota</taxon>
    </lineage>
</organism>
<protein>
    <submittedName>
        <fullName evidence="1">Uncharacterized protein</fullName>
    </submittedName>
</protein>
<proteinExistence type="predicted"/>